<accession>A0A915K084</accession>
<evidence type="ECO:0000313" key="1">
    <source>
        <dbReference type="Proteomes" id="UP000887565"/>
    </source>
</evidence>
<evidence type="ECO:0000313" key="2">
    <source>
        <dbReference type="WBParaSite" id="nRc.2.0.1.t32077-RA"/>
    </source>
</evidence>
<organism evidence="1 2">
    <name type="scientific">Romanomermis culicivorax</name>
    <name type="common">Nematode worm</name>
    <dbReference type="NCBI Taxonomy" id="13658"/>
    <lineage>
        <taxon>Eukaryota</taxon>
        <taxon>Metazoa</taxon>
        <taxon>Ecdysozoa</taxon>
        <taxon>Nematoda</taxon>
        <taxon>Enoplea</taxon>
        <taxon>Dorylaimia</taxon>
        <taxon>Mermithida</taxon>
        <taxon>Mermithoidea</taxon>
        <taxon>Mermithidae</taxon>
        <taxon>Romanomermis</taxon>
    </lineage>
</organism>
<protein>
    <submittedName>
        <fullName evidence="2">Uncharacterized protein</fullName>
    </submittedName>
</protein>
<keyword evidence="1" id="KW-1185">Reference proteome</keyword>
<dbReference type="AlphaFoldDB" id="A0A915K084"/>
<sequence>MVPLPSQYQVPQFPIMQFQPGQAPYYHQFLVLPGLQMPPPSIIWPVRNAQGKEQMDILGSSTVAQPPQRPPSTESSPLIGFCRPILRIRCFVDICGDSERGLVDFATCVYSVLLFLVA</sequence>
<dbReference type="WBParaSite" id="nRc.2.0.1.t32077-RA">
    <property type="protein sequence ID" value="nRc.2.0.1.t32077-RA"/>
    <property type="gene ID" value="nRc.2.0.1.g32077"/>
</dbReference>
<name>A0A915K084_ROMCU</name>
<reference evidence="2" key="1">
    <citation type="submission" date="2022-11" db="UniProtKB">
        <authorList>
            <consortium name="WormBaseParasite"/>
        </authorList>
    </citation>
    <scope>IDENTIFICATION</scope>
</reference>
<proteinExistence type="predicted"/>
<dbReference type="Proteomes" id="UP000887565">
    <property type="component" value="Unplaced"/>
</dbReference>